<protein>
    <submittedName>
        <fullName evidence="2">Uncharacterized protein</fullName>
    </submittedName>
</protein>
<evidence type="ECO:0000256" key="1">
    <source>
        <dbReference type="SAM" id="Phobius"/>
    </source>
</evidence>
<reference evidence="3" key="1">
    <citation type="submission" date="2015-05" db="EMBL/GenBank/DDBJ databases">
        <authorList>
            <person name="Collingro A."/>
        </authorList>
    </citation>
    <scope>NUCLEOTIDE SEQUENCE [LARGE SCALE GENOMIC DNA]</scope>
    <source>
        <strain evidence="3">Ps</strain>
    </source>
</reference>
<feature type="transmembrane region" description="Helical" evidence="1">
    <location>
        <begin position="99"/>
        <end position="125"/>
    </location>
</feature>
<accession>A0A0G7ZNC3</accession>
<dbReference type="EMBL" id="CWGI01000001">
    <property type="protein sequence ID" value="CRX37034.1"/>
    <property type="molecule type" value="Genomic_DNA"/>
</dbReference>
<gene>
    <name evidence="2" type="ORF">HEPPS_02340</name>
</gene>
<feature type="transmembrane region" description="Helical" evidence="1">
    <location>
        <begin position="190"/>
        <end position="209"/>
    </location>
</feature>
<sequence length="290" mass="32699">MFALYRMQARVWFKNPFSYFNFIFATFFLVVLGAISGVQDTTAGVSDQQVQLLVQTSFGMAISAMIISSANNFGFTVFNLRDSVLLKRIGATKITKTQVISEIVLWGVTTLFFVMIWIFFLQWLLGVTGFFGTYNDVTPLNPLYGQNIETDWATIKWGGLIVAILIGAIVSYIIALFFISISPNTDTYNIITLFYFFFAAFLGGGVTIASTRDWMEIAGKFTPIGWNREFIVSSINGFDVFNFTADNIVNPPFDSVQTIEGYTSALDFFMPFVFMIVVMPFTVKAFKWDQ</sequence>
<name>A0A0G7ZNC3_9MOLU</name>
<keyword evidence="1" id="KW-1133">Transmembrane helix</keyword>
<keyword evidence="3" id="KW-1185">Reference proteome</keyword>
<evidence type="ECO:0000313" key="2">
    <source>
        <dbReference type="EMBL" id="CRX37034.1"/>
    </source>
</evidence>
<evidence type="ECO:0000313" key="3">
    <source>
        <dbReference type="Proteomes" id="UP000242141"/>
    </source>
</evidence>
<dbReference type="Proteomes" id="UP000242141">
    <property type="component" value="Unassembled WGS sequence"/>
</dbReference>
<dbReference type="AlphaFoldDB" id="A0A0G7ZNC3"/>
<keyword evidence="1" id="KW-0472">Membrane</keyword>
<organism evidence="2 3">
    <name type="scientific">Candidatus Hepatoplasma crinochetorum</name>
    <dbReference type="NCBI Taxonomy" id="295596"/>
    <lineage>
        <taxon>Bacteria</taxon>
        <taxon>Bacillati</taxon>
        <taxon>Mycoplasmatota</taxon>
        <taxon>Mollicutes</taxon>
        <taxon>Candidatus Hepatoplasmataceae</taxon>
        <taxon>Candidatus Hepatoplasma</taxon>
    </lineage>
</organism>
<feature type="transmembrane region" description="Helical" evidence="1">
    <location>
        <begin position="268"/>
        <end position="286"/>
    </location>
</feature>
<proteinExistence type="predicted"/>
<feature type="transmembrane region" description="Helical" evidence="1">
    <location>
        <begin position="157"/>
        <end position="178"/>
    </location>
</feature>
<feature type="transmembrane region" description="Helical" evidence="1">
    <location>
        <begin position="20"/>
        <end position="38"/>
    </location>
</feature>
<feature type="transmembrane region" description="Helical" evidence="1">
    <location>
        <begin position="58"/>
        <end position="78"/>
    </location>
</feature>
<keyword evidence="1" id="KW-0812">Transmembrane</keyword>